<dbReference type="InterPro" id="IPR020904">
    <property type="entry name" value="Sc_DH/Rdtase_CS"/>
</dbReference>
<dbReference type="EMBL" id="BAAAYK010000038">
    <property type="protein sequence ID" value="GAA3357212.1"/>
    <property type="molecule type" value="Genomic_DNA"/>
</dbReference>
<name>A0ABP6RMJ1_9PSEU</name>
<dbReference type="InterPro" id="IPR036291">
    <property type="entry name" value="NAD(P)-bd_dom_sf"/>
</dbReference>
<dbReference type="PANTHER" id="PTHR42760">
    <property type="entry name" value="SHORT-CHAIN DEHYDROGENASES/REDUCTASES FAMILY MEMBER"/>
    <property type="match status" value="1"/>
</dbReference>
<dbReference type="NCBIfam" id="TIGR02415">
    <property type="entry name" value="23BDH"/>
    <property type="match status" value="1"/>
</dbReference>
<keyword evidence="8" id="KW-1185">Reference proteome</keyword>
<comment type="caution">
    <text evidence="7">The sequence shown here is derived from an EMBL/GenBank/DDBJ whole genome shotgun (WGS) entry which is preliminary data.</text>
</comment>
<organism evidence="7 8">
    <name type="scientific">Saccharopolyspora gregorii</name>
    <dbReference type="NCBI Taxonomy" id="33914"/>
    <lineage>
        <taxon>Bacteria</taxon>
        <taxon>Bacillati</taxon>
        <taxon>Actinomycetota</taxon>
        <taxon>Actinomycetes</taxon>
        <taxon>Pseudonocardiales</taxon>
        <taxon>Pseudonocardiaceae</taxon>
        <taxon>Saccharopolyspora</taxon>
    </lineage>
</organism>
<dbReference type="SUPFAM" id="SSF51735">
    <property type="entry name" value="NAD(P)-binding Rossmann-fold domains"/>
    <property type="match status" value="1"/>
</dbReference>
<dbReference type="Gene3D" id="3.40.50.720">
    <property type="entry name" value="NAD(P)-binding Rossmann-like Domain"/>
    <property type="match status" value="1"/>
</dbReference>
<dbReference type="Proteomes" id="UP001500483">
    <property type="component" value="Unassembled WGS sequence"/>
</dbReference>
<evidence type="ECO:0000256" key="1">
    <source>
        <dbReference type="ARBA" id="ARBA00006484"/>
    </source>
</evidence>
<dbReference type="PRINTS" id="PR00080">
    <property type="entry name" value="SDRFAMILY"/>
</dbReference>
<reference evidence="8" key="1">
    <citation type="journal article" date="2019" name="Int. J. Syst. Evol. Microbiol.">
        <title>The Global Catalogue of Microorganisms (GCM) 10K type strain sequencing project: providing services to taxonomists for standard genome sequencing and annotation.</title>
        <authorList>
            <consortium name="The Broad Institute Genomics Platform"/>
            <consortium name="The Broad Institute Genome Sequencing Center for Infectious Disease"/>
            <person name="Wu L."/>
            <person name="Ma J."/>
        </authorList>
    </citation>
    <scope>NUCLEOTIDE SEQUENCE [LARGE SCALE GENOMIC DNA]</scope>
    <source>
        <strain evidence="8">JCM 9687</strain>
    </source>
</reference>
<dbReference type="Pfam" id="PF00106">
    <property type="entry name" value="adh_short"/>
    <property type="match status" value="1"/>
</dbReference>
<proteinExistence type="inferred from homology"/>
<evidence type="ECO:0000256" key="2">
    <source>
        <dbReference type="ARBA" id="ARBA00012848"/>
    </source>
</evidence>
<dbReference type="EC" id="1.1.1.304" evidence="2"/>
<dbReference type="RefSeq" id="WP_224977616.1">
    <property type="nucleotide sequence ID" value="NZ_BAAAYK010000038.1"/>
</dbReference>
<accession>A0ABP6RMJ1</accession>
<comment type="similarity">
    <text evidence="1 6">Belongs to the short-chain dehydrogenases/reductases (SDR) family.</text>
</comment>
<keyword evidence="3" id="KW-0560">Oxidoreductase</keyword>
<dbReference type="PROSITE" id="PS00061">
    <property type="entry name" value="ADH_SHORT"/>
    <property type="match status" value="1"/>
</dbReference>
<evidence type="ECO:0000313" key="7">
    <source>
        <dbReference type="EMBL" id="GAA3357212.1"/>
    </source>
</evidence>
<evidence type="ECO:0000256" key="3">
    <source>
        <dbReference type="ARBA" id="ARBA00023002"/>
    </source>
</evidence>
<dbReference type="PRINTS" id="PR00081">
    <property type="entry name" value="GDHRDH"/>
</dbReference>
<dbReference type="InterPro" id="IPR002347">
    <property type="entry name" value="SDR_fam"/>
</dbReference>
<evidence type="ECO:0000256" key="5">
    <source>
        <dbReference type="ARBA" id="ARBA00047315"/>
    </source>
</evidence>
<evidence type="ECO:0000256" key="6">
    <source>
        <dbReference type="RuleBase" id="RU000363"/>
    </source>
</evidence>
<comment type="catalytic activity">
    <reaction evidence="5">
        <text>(S)-acetoin + NAD(+) = diacetyl + NADH + H(+)</text>
        <dbReference type="Rhea" id="RHEA:27286"/>
        <dbReference type="ChEBI" id="CHEBI:15378"/>
        <dbReference type="ChEBI" id="CHEBI:15687"/>
        <dbReference type="ChEBI" id="CHEBI:16583"/>
        <dbReference type="ChEBI" id="CHEBI:57540"/>
        <dbReference type="ChEBI" id="CHEBI:57945"/>
        <dbReference type="EC" id="1.1.1.304"/>
    </reaction>
</comment>
<evidence type="ECO:0000313" key="8">
    <source>
        <dbReference type="Proteomes" id="UP001500483"/>
    </source>
</evidence>
<protein>
    <recommendedName>
        <fullName evidence="2">diacetyl reductase [(S)-acetoin forming]</fullName>
        <ecNumber evidence="2">1.1.1.304</ecNumber>
    </recommendedName>
</protein>
<dbReference type="PANTHER" id="PTHR42760:SF121">
    <property type="entry name" value="3-OXOACYL-(ACYL-CARRIER-PROTEIN) REDUCTASE"/>
    <property type="match status" value="1"/>
</dbReference>
<keyword evidence="4" id="KW-0520">NAD</keyword>
<sequence>MSDQATTPRNALVTGAGQGIGKSIALRLAADGLDVAINDIPANGEAARAVAAEVESLGRRATVALADVSDAQAVDGMVAQVAADLGSLDVMVANAGIAHVKPLLEVTPEEFDHLMSINLRGVHLCYGAAARRMIEQGGGGKIIGACSIVGYRPFPLLGPYSASKWAVRGLTQAAAMEWAQYGITVNAYCPGIVGTAMWDHIDEKLAENEGLRKGAAIEKYSELIHLGRVSVPEDVAKFVSYLASPDSDYMTGQSVMIDGGVQFS</sequence>
<gene>
    <name evidence="7" type="ORF">GCM10020366_24310</name>
</gene>
<evidence type="ECO:0000256" key="4">
    <source>
        <dbReference type="ARBA" id="ARBA00023027"/>
    </source>
</evidence>
<dbReference type="InterPro" id="IPR014007">
    <property type="entry name" value="23BDH"/>
</dbReference>